<evidence type="ECO:0000256" key="4">
    <source>
        <dbReference type="ARBA" id="ARBA00022448"/>
    </source>
</evidence>
<organism evidence="13 14">
    <name type="scientific">Latimeria chalumnae</name>
    <name type="common">Coelacanth</name>
    <dbReference type="NCBI Taxonomy" id="7897"/>
    <lineage>
        <taxon>Eukaryota</taxon>
        <taxon>Metazoa</taxon>
        <taxon>Chordata</taxon>
        <taxon>Craniata</taxon>
        <taxon>Vertebrata</taxon>
        <taxon>Euteleostomi</taxon>
        <taxon>Coelacanthiformes</taxon>
        <taxon>Coelacanthidae</taxon>
        <taxon>Latimeria</taxon>
    </lineage>
</organism>
<keyword evidence="6 11" id="KW-0732">Signal</keyword>
<dbReference type="EMBL" id="AFYH01019046">
    <property type="status" value="NOT_ANNOTATED_CDS"/>
    <property type="molecule type" value="Genomic_DNA"/>
</dbReference>
<dbReference type="InterPro" id="IPR022271">
    <property type="entry name" value="Lipocalin_ApoD"/>
</dbReference>
<dbReference type="OMA" id="AQTYRWG"/>
<protein>
    <recommendedName>
        <fullName evidence="3">Apolipoprotein D</fullName>
    </recommendedName>
</protein>
<reference evidence="13" key="2">
    <citation type="submission" date="2025-08" db="UniProtKB">
        <authorList>
            <consortium name="Ensembl"/>
        </authorList>
    </citation>
    <scope>IDENTIFICATION</scope>
</reference>
<proteinExistence type="inferred from homology"/>
<evidence type="ECO:0000313" key="14">
    <source>
        <dbReference type="Proteomes" id="UP000008672"/>
    </source>
</evidence>
<dbReference type="PIRSF" id="PIRSF036893">
    <property type="entry name" value="Lipocalin_ApoD"/>
    <property type="match status" value="1"/>
</dbReference>
<evidence type="ECO:0000256" key="1">
    <source>
        <dbReference type="ARBA" id="ARBA00004613"/>
    </source>
</evidence>
<feature type="domain" description="Lipocalin/cytosolic fatty-acid binding" evidence="12">
    <location>
        <begin position="35"/>
        <end position="178"/>
    </location>
</feature>
<dbReference type="GO" id="GO:0006869">
    <property type="term" value="P:lipid transport"/>
    <property type="evidence" value="ECO:0007669"/>
    <property type="project" value="InterPro"/>
</dbReference>
<keyword evidence="14" id="KW-1185">Reference proteome</keyword>
<dbReference type="InterPro" id="IPR022272">
    <property type="entry name" value="Lipocalin_CS"/>
</dbReference>
<dbReference type="PANTHER" id="PTHR10612:SF34">
    <property type="entry name" value="APOLIPOPROTEIN D"/>
    <property type="match status" value="1"/>
</dbReference>
<dbReference type="Gene3D" id="2.40.128.20">
    <property type="match status" value="1"/>
</dbReference>
<dbReference type="InterPro" id="IPR002969">
    <property type="entry name" value="ApolipopD"/>
</dbReference>
<evidence type="ECO:0000256" key="8">
    <source>
        <dbReference type="ARBA" id="ARBA00023157"/>
    </source>
</evidence>
<dbReference type="CDD" id="cd19437">
    <property type="entry name" value="lipocalin_apoD-like"/>
    <property type="match status" value="1"/>
</dbReference>
<dbReference type="EMBL" id="AFYH01019045">
    <property type="status" value="NOT_ANNOTATED_CDS"/>
    <property type="molecule type" value="Genomic_DNA"/>
</dbReference>
<dbReference type="KEGG" id="lcm:102358284"/>
<keyword evidence="10" id="KW-0873">Pyrrolidone carboxylic acid</keyword>
<evidence type="ECO:0000256" key="6">
    <source>
        <dbReference type="ARBA" id="ARBA00022729"/>
    </source>
</evidence>
<dbReference type="GO" id="GO:0005737">
    <property type="term" value="C:cytoplasm"/>
    <property type="evidence" value="ECO:0007669"/>
    <property type="project" value="TreeGrafter"/>
</dbReference>
<comment type="similarity">
    <text evidence="2 11">Belongs to the calycin superfamily. Lipocalin family.</text>
</comment>
<dbReference type="GeneTree" id="ENSGT00510000046981"/>
<feature type="signal peptide" evidence="11">
    <location>
        <begin position="1"/>
        <end position="17"/>
    </location>
</feature>
<evidence type="ECO:0000256" key="10">
    <source>
        <dbReference type="ARBA" id="ARBA00023283"/>
    </source>
</evidence>
<dbReference type="GO" id="GO:0008289">
    <property type="term" value="F:lipid binding"/>
    <property type="evidence" value="ECO:0007669"/>
    <property type="project" value="UniProtKB-KW"/>
</dbReference>
<dbReference type="SMR" id="M3XIR4"/>
<sequence>MMLVLLLAFVSFTTIEGQIYHLGKCPDPPVQQDFQIKQYLGKWYEIEKIPYSFEKGNCAQMNYTQSRDGRIKVINQEVLFDGTVTTFEGNIIEMEPREPAKFGLSYFFFMPYMPKWVISTDYISYSLEYSCTSIFNLFYIEFVWILSRSKELPDETVDLLKNILVSNNIEVDTMTITKQRDCPDLKSKK</sequence>
<gene>
    <name evidence="13" type="primary">APOD</name>
</gene>
<dbReference type="PROSITE" id="PS00213">
    <property type="entry name" value="LIPOCALIN"/>
    <property type="match status" value="1"/>
</dbReference>
<keyword evidence="4" id="KW-0813">Transport</keyword>
<evidence type="ECO:0000256" key="11">
    <source>
        <dbReference type="PIRNR" id="PIRNR036893"/>
    </source>
</evidence>
<dbReference type="GO" id="GO:0000302">
    <property type="term" value="P:response to reactive oxygen species"/>
    <property type="evidence" value="ECO:0007669"/>
    <property type="project" value="TreeGrafter"/>
</dbReference>
<evidence type="ECO:0000256" key="3">
    <source>
        <dbReference type="ARBA" id="ARBA00019890"/>
    </source>
</evidence>
<dbReference type="GO" id="GO:0006629">
    <property type="term" value="P:lipid metabolic process"/>
    <property type="evidence" value="ECO:0007669"/>
    <property type="project" value="TreeGrafter"/>
</dbReference>
<dbReference type="Ensembl" id="ENSLACT00000025891.1">
    <property type="protein sequence ID" value="ENSLACP00000022620.1"/>
    <property type="gene ID" value="ENSLACG00000022488.1"/>
</dbReference>
<dbReference type="Pfam" id="PF08212">
    <property type="entry name" value="Lipocalin_2"/>
    <property type="match status" value="1"/>
</dbReference>
<dbReference type="PRINTS" id="PR01219">
    <property type="entry name" value="APOLIPOPROTD"/>
</dbReference>
<name>M3XIR4_LATCH</name>
<dbReference type="InterPro" id="IPR012674">
    <property type="entry name" value="Calycin"/>
</dbReference>
<dbReference type="InterPro" id="IPR026222">
    <property type="entry name" value="ApoD_vertbrte"/>
</dbReference>
<dbReference type="SUPFAM" id="SSF50814">
    <property type="entry name" value="Lipocalins"/>
    <property type="match status" value="1"/>
</dbReference>
<dbReference type="InterPro" id="IPR000566">
    <property type="entry name" value="Lipocln_cytosolic_FA-bd_dom"/>
</dbReference>
<accession>M3XIR4</accession>
<dbReference type="STRING" id="7897.ENSLACP00000022620"/>
<dbReference type="PANTHER" id="PTHR10612">
    <property type="entry name" value="APOLIPOPROTEIN D"/>
    <property type="match status" value="1"/>
</dbReference>
<dbReference type="PRINTS" id="PR02058">
    <property type="entry name" value="APODVERTBRTE"/>
</dbReference>
<reference evidence="14" key="1">
    <citation type="submission" date="2011-08" db="EMBL/GenBank/DDBJ databases">
        <title>The draft genome of Latimeria chalumnae.</title>
        <authorList>
            <person name="Di Palma F."/>
            <person name="Alfoldi J."/>
            <person name="Johnson J."/>
            <person name="Berlin A."/>
            <person name="Gnerre S."/>
            <person name="Jaffe D."/>
            <person name="MacCallum I."/>
            <person name="Young S."/>
            <person name="Walker B.J."/>
            <person name="Lander E."/>
            <person name="Lindblad-Toh K."/>
        </authorList>
    </citation>
    <scope>NUCLEOTIDE SEQUENCE [LARGE SCALE GENOMIC DNA]</scope>
    <source>
        <strain evidence="14">Wild caught</strain>
    </source>
</reference>
<keyword evidence="7" id="KW-0446">Lipid-binding</keyword>
<reference evidence="13" key="3">
    <citation type="submission" date="2025-09" db="UniProtKB">
        <authorList>
            <consortium name="Ensembl"/>
        </authorList>
    </citation>
    <scope>IDENTIFICATION</scope>
</reference>
<evidence type="ECO:0000259" key="12">
    <source>
        <dbReference type="Pfam" id="PF08212"/>
    </source>
</evidence>
<feature type="chain" id="PRO_5013433685" description="Apolipoprotein D" evidence="11">
    <location>
        <begin position="18"/>
        <end position="189"/>
    </location>
</feature>
<dbReference type="GO" id="GO:0005576">
    <property type="term" value="C:extracellular region"/>
    <property type="evidence" value="ECO:0007669"/>
    <property type="project" value="UniProtKB-SubCell"/>
</dbReference>
<evidence type="ECO:0000256" key="2">
    <source>
        <dbReference type="ARBA" id="ARBA00006889"/>
    </source>
</evidence>
<dbReference type="GO" id="GO:0007420">
    <property type="term" value="P:brain development"/>
    <property type="evidence" value="ECO:0007669"/>
    <property type="project" value="InterPro"/>
</dbReference>
<dbReference type="FunFam" id="2.40.128.20:FF:000003">
    <property type="entry name" value="Apolipoprotein D"/>
    <property type="match status" value="1"/>
</dbReference>
<keyword evidence="8" id="KW-1015">Disulfide bond</keyword>
<keyword evidence="5" id="KW-0964">Secreted</keyword>
<evidence type="ECO:0000256" key="9">
    <source>
        <dbReference type="ARBA" id="ARBA00023180"/>
    </source>
</evidence>
<comment type="subcellular location">
    <subcellularLocation>
        <location evidence="1">Secreted</location>
    </subcellularLocation>
</comment>
<evidence type="ECO:0000313" key="13">
    <source>
        <dbReference type="Ensembl" id="ENSLACP00000022620.1"/>
    </source>
</evidence>
<dbReference type="HOGENOM" id="CLU_068449_2_1_1"/>
<keyword evidence="9" id="KW-0325">Glycoprotein</keyword>
<evidence type="ECO:0000256" key="5">
    <source>
        <dbReference type="ARBA" id="ARBA00022525"/>
    </source>
</evidence>
<dbReference type="FunCoup" id="M3XIR4">
    <property type="interactions" value="481"/>
</dbReference>
<dbReference type="InParanoid" id="M3XIR4"/>
<dbReference type="OrthoDB" id="565904at2759"/>
<dbReference type="EMBL" id="AFYH01019044">
    <property type="status" value="NOT_ANNOTATED_CDS"/>
    <property type="molecule type" value="Genomic_DNA"/>
</dbReference>
<evidence type="ECO:0000256" key="7">
    <source>
        <dbReference type="ARBA" id="ARBA00023121"/>
    </source>
</evidence>
<dbReference type="AlphaFoldDB" id="M3XIR4"/>
<dbReference type="Proteomes" id="UP000008672">
    <property type="component" value="Unassembled WGS sequence"/>
</dbReference>
<dbReference type="Bgee" id="ENSLACG00000022488">
    <property type="expression patterns" value="Expressed in pelvic fin"/>
</dbReference>
<dbReference type="eggNOG" id="KOG4824">
    <property type="taxonomic scope" value="Eukaryota"/>
</dbReference>
<dbReference type="GO" id="GO:0042246">
    <property type="term" value="P:tissue regeneration"/>
    <property type="evidence" value="ECO:0007669"/>
    <property type="project" value="InterPro"/>
</dbReference>